<feature type="region of interest" description="Disordered" evidence="1">
    <location>
        <begin position="1"/>
        <end position="126"/>
    </location>
</feature>
<dbReference type="AlphaFoldDB" id="A0AAV5VBH7"/>
<proteinExistence type="predicted"/>
<feature type="region of interest" description="Disordered" evidence="1">
    <location>
        <begin position="349"/>
        <end position="405"/>
    </location>
</feature>
<feature type="non-terminal residue" evidence="2">
    <location>
        <position position="1"/>
    </location>
</feature>
<feature type="compositionally biased region" description="Low complexity" evidence="1">
    <location>
        <begin position="361"/>
        <end position="377"/>
    </location>
</feature>
<dbReference type="EMBL" id="BTSY01000002">
    <property type="protein sequence ID" value="GMT17032.1"/>
    <property type="molecule type" value="Genomic_DNA"/>
</dbReference>
<comment type="caution">
    <text evidence="2">The sequence shown here is derived from an EMBL/GenBank/DDBJ whole genome shotgun (WGS) entry which is preliminary data.</text>
</comment>
<feature type="compositionally biased region" description="Basic and acidic residues" evidence="1">
    <location>
        <begin position="117"/>
        <end position="126"/>
    </location>
</feature>
<name>A0AAV5VBH7_9BILA</name>
<gene>
    <name evidence="2" type="ORF">PFISCL1PPCAC_8329</name>
</gene>
<reference evidence="2" key="1">
    <citation type="submission" date="2023-10" db="EMBL/GenBank/DDBJ databases">
        <title>Genome assembly of Pristionchus species.</title>
        <authorList>
            <person name="Yoshida K."/>
            <person name="Sommer R.J."/>
        </authorList>
    </citation>
    <scope>NUCLEOTIDE SEQUENCE</scope>
    <source>
        <strain evidence="2">RS5133</strain>
    </source>
</reference>
<protein>
    <submittedName>
        <fullName evidence="2">Uncharacterized protein</fullName>
    </submittedName>
</protein>
<dbReference type="Proteomes" id="UP001432322">
    <property type="component" value="Unassembled WGS sequence"/>
</dbReference>
<organism evidence="2 3">
    <name type="scientific">Pristionchus fissidentatus</name>
    <dbReference type="NCBI Taxonomy" id="1538716"/>
    <lineage>
        <taxon>Eukaryota</taxon>
        <taxon>Metazoa</taxon>
        <taxon>Ecdysozoa</taxon>
        <taxon>Nematoda</taxon>
        <taxon>Chromadorea</taxon>
        <taxon>Rhabditida</taxon>
        <taxon>Rhabditina</taxon>
        <taxon>Diplogasteromorpha</taxon>
        <taxon>Diplogasteroidea</taxon>
        <taxon>Neodiplogasteridae</taxon>
        <taxon>Pristionchus</taxon>
    </lineage>
</organism>
<accession>A0AAV5VBH7</accession>
<evidence type="ECO:0000256" key="1">
    <source>
        <dbReference type="SAM" id="MobiDB-lite"/>
    </source>
</evidence>
<feature type="non-terminal residue" evidence="2">
    <location>
        <position position="514"/>
    </location>
</feature>
<evidence type="ECO:0000313" key="2">
    <source>
        <dbReference type="EMBL" id="GMT17032.1"/>
    </source>
</evidence>
<keyword evidence="3" id="KW-1185">Reference proteome</keyword>
<evidence type="ECO:0000313" key="3">
    <source>
        <dbReference type="Proteomes" id="UP001432322"/>
    </source>
</evidence>
<sequence length="514" mass="56536">SLPSPPPLLIHSFSPLPMRSSTYFGQLEDRSSSRKRKNDRFVVGPILYKDNTAADASARSRRPNRSFTAESPGADVGSLTFRSPSNSSKSTKSKKVKKSESKSSTKSKSLNRKKEKRCQYPDDDCPIKKREADAQLEKSYYEKVNRAKIIEMSKRAEKDYEKLLVQRSQAQQKTREIESSMNMEEDSRNRSMAMISNKLEGMQWRTSRDVKDVKREIGEWKEKVGQSGELAMRVDIIEKRVEVLEKAESERKRIIDLVDKNWSDFARLRTQSMALEITQIKSRRGAIHLSKMPEDVAKTTAKNLYSLCSNLNKLIYHLHHTSEQREVADEALTLAEAIASLFGPKLENNMESRDSTSCTNVSMSKLSLDSSSSVGGSEPTTPTKPSAVPPRQFSPSVTVPPSAFGGQYKRSENLYIDAPSLREKSSNYYSDKDFTNATKAAEIQANCEPNTAKEGPTITVSPSAVAQPAPVVPVVAVQPPAAPAAALAAAPPTAPIEPAAAVATPEPAAAPAAA</sequence>